<dbReference type="OMA" id="CKRCNIL"/>
<dbReference type="eggNOG" id="KOG4658">
    <property type="taxonomic scope" value="Eukaryota"/>
</dbReference>
<evidence type="ECO:0000313" key="5">
    <source>
        <dbReference type="RefSeq" id="XP_010265736.1"/>
    </source>
</evidence>
<dbReference type="OrthoDB" id="37484at2759"/>
<evidence type="ECO:0000256" key="1">
    <source>
        <dbReference type="ARBA" id="ARBA00022614"/>
    </source>
</evidence>
<proteinExistence type="predicted"/>
<evidence type="ECO:0000259" key="2">
    <source>
        <dbReference type="Pfam" id="PF00931"/>
    </source>
</evidence>
<dbReference type="InterPro" id="IPR056789">
    <property type="entry name" value="LRR_R13L1-DRL21"/>
</dbReference>
<keyword evidence="4" id="KW-1185">Reference proteome</keyword>
<dbReference type="SMR" id="A0A1U8ART5"/>
<dbReference type="AlphaFoldDB" id="A0A1U8ART5"/>
<dbReference type="PANTHER" id="PTHR36766:SF40">
    <property type="entry name" value="DISEASE RESISTANCE PROTEIN RGA3"/>
    <property type="match status" value="1"/>
</dbReference>
<organism evidence="4 5">
    <name type="scientific">Nelumbo nucifera</name>
    <name type="common">Sacred lotus</name>
    <dbReference type="NCBI Taxonomy" id="4432"/>
    <lineage>
        <taxon>Eukaryota</taxon>
        <taxon>Viridiplantae</taxon>
        <taxon>Streptophyta</taxon>
        <taxon>Embryophyta</taxon>
        <taxon>Tracheophyta</taxon>
        <taxon>Spermatophyta</taxon>
        <taxon>Magnoliopsida</taxon>
        <taxon>Proteales</taxon>
        <taxon>Nelumbonaceae</taxon>
        <taxon>Nelumbo</taxon>
    </lineage>
</organism>
<evidence type="ECO:0000313" key="4">
    <source>
        <dbReference type="Proteomes" id="UP000189703"/>
    </source>
</evidence>
<dbReference type="KEGG" id="nnu:104603412"/>
<dbReference type="Gene3D" id="1.10.8.430">
    <property type="entry name" value="Helical domain of apoptotic protease-activating factors"/>
    <property type="match status" value="1"/>
</dbReference>
<dbReference type="PRINTS" id="PR00364">
    <property type="entry name" value="DISEASERSIST"/>
</dbReference>
<name>A0A1U8ART5_NELNU</name>
<dbReference type="SUPFAM" id="SSF52540">
    <property type="entry name" value="P-loop containing nucleoside triphosphate hydrolases"/>
    <property type="match status" value="1"/>
</dbReference>
<accession>A0A1U8ART5</accession>
<evidence type="ECO:0000259" key="3">
    <source>
        <dbReference type="Pfam" id="PF25019"/>
    </source>
</evidence>
<gene>
    <name evidence="5" type="primary">LOC104603412</name>
</gene>
<feature type="domain" description="NB-ARC" evidence="2">
    <location>
        <begin position="23"/>
        <end position="99"/>
    </location>
</feature>
<dbReference type="InterPro" id="IPR042197">
    <property type="entry name" value="Apaf_helical"/>
</dbReference>
<dbReference type="InterPro" id="IPR002182">
    <property type="entry name" value="NB-ARC"/>
</dbReference>
<dbReference type="GO" id="GO:0043531">
    <property type="term" value="F:ADP binding"/>
    <property type="evidence" value="ECO:0007669"/>
    <property type="project" value="InterPro"/>
</dbReference>
<dbReference type="Gene3D" id="3.40.50.300">
    <property type="entry name" value="P-loop containing nucleotide triphosphate hydrolases"/>
    <property type="match status" value="1"/>
</dbReference>
<protein>
    <submittedName>
        <fullName evidence="5">Disease resistance protein RGA1</fullName>
    </submittedName>
</protein>
<dbReference type="Pfam" id="PF00931">
    <property type="entry name" value="NB-ARC"/>
    <property type="match status" value="1"/>
</dbReference>
<reference evidence="5" key="1">
    <citation type="submission" date="2025-08" db="UniProtKB">
        <authorList>
            <consortium name="RefSeq"/>
        </authorList>
    </citation>
    <scope>IDENTIFICATION</scope>
</reference>
<sequence length="368" mass="41622">MINQINKKRQTTSLKISRVFGRETDKGNIVELLMKTDEPKEENFGVLTIVGMGGLGKTTLAQLVYNDEKVKVHFDLKAWFCKSEEFDVAKITNGIIESVLGRRSPTFQFMYGKKGSKIIVTTRSQRVSKIVGNAPPYFLGGLADEDCLSLLWQSACVDDNHLNVHPELEAIGMGIVEKCKGLPLAVKSLGGLLHSKYEIEEWMNVLDSEIWELQEDESALCDVLESLVNIRLVRMNTYPCNFRHPRGYLKLYGKCIKAQCISLSGLEVVNMADIKEVNFKKNQFIEELTFEWDGGIERAVSEEEVIEYLQPHSNLRKLNICNYSGTRYPNWMLTMPNLVAVHIKSCNVLSTAGLGQLVVTFPQDYENK</sequence>
<dbReference type="Proteomes" id="UP000189703">
    <property type="component" value="Unplaced"/>
</dbReference>
<dbReference type="GeneID" id="104603412"/>
<keyword evidence="1" id="KW-0433">Leucine-rich repeat</keyword>
<dbReference type="PANTHER" id="PTHR36766">
    <property type="entry name" value="PLANT BROAD-SPECTRUM MILDEW RESISTANCE PROTEIN RPW8"/>
    <property type="match status" value="1"/>
</dbReference>
<dbReference type="RefSeq" id="XP_010265736.1">
    <property type="nucleotide sequence ID" value="XM_010267434.1"/>
</dbReference>
<dbReference type="InParanoid" id="A0A1U8ART5"/>
<dbReference type="Pfam" id="PF25019">
    <property type="entry name" value="LRR_R13L1-DRL21"/>
    <property type="match status" value="1"/>
</dbReference>
<dbReference type="SUPFAM" id="SSF52047">
    <property type="entry name" value="RNI-like"/>
    <property type="match status" value="1"/>
</dbReference>
<dbReference type="InterPro" id="IPR027417">
    <property type="entry name" value="P-loop_NTPase"/>
</dbReference>
<feature type="domain" description="R13L1/DRL21-like LRR repeat region" evidence="3">
    <location>
        <begin position="261"/>
        <end position="357"/>
    </location>
</feature>